<evidence type="ECO:0000256" key="1">
    <source>
        <dbReference type="ARBA" id="ARBA00022649"/>
    </source>
</evidence>
<proteinExistence type="predicted"/>
<dbReference type="InterPro" id="IPR035093">
    <property type="entry name" value="RelE/ParE_toxin_dom_sf"/>
</dbReference>
<evidence type="ECO:0000313" key="2">
    <source>
        <dbReference type="EMBL" id="SDG49276.1"/>
    </source>
</evidence>
<dbReference type="EMBL" id="FNBS01000081">
    <property type="protein sequence ID" value="SDG49276.1"/>
    <property type="molecule type" value="Genomic_DNA"/>
</dbReference>
<dbReference type="Gene3D" id="3.30.2310.20">
    <property type="entry name" value="RelE-like"/>
    <property type="match status" value="1"/>
</dbReference>
<dbReference type="Proteomes" id="UP000183404">
    <property type="component" value="Unassembled WGS sequence"/>
</dbReference>
<sequence length="86" mass="10002">MKMNYKIEFSKKAAKFFNTQPPQQQKRLAKAISKLPEGDVKLLKGYSGNIYRLKVGDYRIIFTINHEKSLIQILIIGNRGDIYKKL</sequence>
<protein>
    <submittedName>
        <fullName evidence="2">mRNA interferase RelE/StbE</fullName>
    </submittedName>
</protein>
<dbReference type="PANTHER" id="PTHR38813">
    <property type="match status" value="1"/>
</dbReference>
<organism evidence="2 3">
    <name type="scientific">Thermoanaerobacter thermohydrosulfuricus</name>
    <name type="common">Clostridium thermohydrosulfuricum</name>
    <dbReference type="NCBI Taxonomy" id="1516"/>
    <lineage>
        <taxon>Bacteria</taxon>
        <taxon>Bacillati</taxon>
        <taxon>Bacillota</taxon>
        <taxon>Clostridia</taxon>
        <taxon>Thermoanaerobacterales</taxon>
        <taxon>Thermoanaerobacteraceae</taxon>
        <taxon>Thermoanaerobacter</taxon>
    </lineage>
</organism>
<accession>A0A1G7UP44</accession>
<name>A0A1G7UP44_THETY</name>
<dbReference type="InterPro" id="IPR052747">
    <property type="entry name" value="TA_system_RelE_toxin"/>
</dbReference>
<dbReference type="InterPro" id="IPR007712">
    <property type="entry name" value="RelE/ParE_toxin"/>
</dbReference>
<evidence type="ECO:0000313" key="3">
    <source>
        <dbReference type="Proteomes" id="UP000183404"/>
    </source>
</evidence>
<keyword evidence="1" id="KW-1277">Toxin-antitoxin system</keyword>
<dbReference type="PANTHER" id="PTHR38813:SF1">
    <property type="entry name" value="TOXIN RELE1-RELATED"/>
    <property type="match status" value="1"/>
</dbReference>
<reference evidence="2 3" key="1">
    <citation type="submission" date="2016-10" db="EMBL/GenBank/DDBJ databases">
        <authorList>
            <person name="de Groot N.N."/>
        </authorList>
    </citation>
    <scope>NUCLEOTIDE SEQUENCE [LARGE SCALE GENOMIC DNA]</scope>
    <source>
        <strain evidence="2 3">DSM 569</strain>
    </source>
</reference>
<dbReference type="Pfam" id="PF05016">
    <property type="entry name" value="ParE_toxin"/>
    <property type="match status" value="1"/>
</dbReference>
<dbReference type="SUPFAM" id="SSF143011">
    <property type="entry name" value="RelE-like"/>
    <property type="match status" value="1"/>
</dbReference>
<dbReference type="AlphaFoldDB" id="A0A1G7UP44"/>
<gene>
    <name evidence="2" type="ORF">SAMN04244560_02443</name>
</gene>